<dbReference type="EMBL" id="BAABME010012083">
    <property type="protein sequence ID" value="GAA0184688.1"/>
    <property type="molecule type" value="Genomic_DNA"/>
</dbReference>
<keyword evidence="1" id="KW-0472">Membrane</keyword>
<keyword evidence="3" id="KW-1185">Reference proteome</keyword>
<keyword evidence="1" id="KW-0812">Transmembrane</keyword>
<organism evidence="2 3">
    <name type="scientific">Lithospermum erythrorhizon</name>
    <name type="common">Purple gromwell</name>
    <name type="synonym">Lithospermum officinale var. erythrorhizon</name>
    <dbReference type="NCBI Taxonomy" id="34254"/>
    <lineage>
        <taxon>Eukaryota</taxon>
        <taxon>Viridiplantae</taxon>
        <taxon>Streptophyta</taxon>
        <taxon>Embryophyta</taxon>
        <taxon>Tracheophyta</taxon>
        <taxon>Spermatophyta</taxon>
        <taxon>Magnoliopsida</taxon>
        <taxon>eudicotyledons</taxon>
        <taxon>Gunneridae</taxon>
        <taxon>Pentapetalae</taxon>
        <taxon>asterids</taxon>
        <taxon>lamiids</taxon>
        <taxon>Boraginales</taxon>
        <taxon>Boraginaceae</taxon>
        <taxon>Boraginoideae</taxon>
        <taxon>Lithospermeae</taxon>
        <taxon>Lithospermum</taxon>
    </lineage>
</organism>
<accession>A0AAV3RUD5</accession>
<proteinExistence type="predicted"/>
<protein>
    <submittedName>
        <fullName evidence="2">Uncharacterized protein</fullName>
    </submittedName>
</protein>
<sequence length="87" mass="10130">MMARNGLKNASKVDRTRSIFFIIFGFMSFPLFVYAAIVSKFFLESSNPVVAAIQRDRYYCFLLPLTLPILFVAVHLYWLSMKLFKHA</sequence>
<evidence type="ECO:0000313" key="2">
    <source>
        <dbReference type="EMBL" id="GAA0184688.1"/>
    </source>
</evidence>
<dbReference type="Proteomes" id="UP001454036">
    <property type="component" value="Unassembled WGS sequence"/>
</dbReference>
<name>A0AAV3RUD5_LITER</name>
<feature type="transmembrane region" description="Helical" evidence="1">
    <location>
        <begin position="58"/>
        <end position="79"/>
    </location>
</feature>
<reference evidence="2 3" key="1">
    <citation type="submission" date="2024-01" db="EMBL/GenBank/DDBJ databases">
        <title>The complete chloroplast genome sequence of Lithospermum erythrorhizon: insights into the phylogenetic relationship among Boraginaceae species and the maternal lineages of purple gromwells.</title>
        <authorList>
            <person name="Okada T."/>
            <person name="Watanabe K."/>
        </authorList>
    </citation>
    <scope>NUCLEOTIDE SEQUENCE [LARGE SCALE GENOMIC DNA]</scope>
</reference>
<gene>
    <name evidence="2" type="ORF">LIER_31976</name>
</gene>
<evidence type="ECO:0000256" key="1">
    <source>
        <dbReference type="SAM" id="Phobius"/>
    </source>
</evidence>
<dbReference type="InterPro" id="IPR029164">
    <property type="entry name" value="PIG-Y"/>
</dbReference>
<dbReference type="PANTHER" id="PTHR36485:SF1">
    <property type="entry name" value="TRANSMEMBRANE PROTEIN"/>
    <property type="match status" value="1"/>
</dbReference>
<evidence type="ECO:0000313" key="3">
    <source>
        <dbReference type="Proteomes" id="UP001454036"/>
    </source>
</evidence>
<dbReference type="Pfam" id="PF15159">
    <property type="entry name" value="PIG-Y"/>
    <property type="match status" value="1"/>
</dbReference>
<keyword evidence="1" id="KW-1133">Transmembrane helix</keyword>
<comment type="caution">
    <text evidence="2">The sequence shown here is derived from an EMBL/GenBank/DDBJ whole genome shotgun (WGS) entry which is preliminary data.</text>
</comment>
<dbReference type="PANTHER" id="PTHR36485">
    <property type="entry name" value="OS01G0939000 PROTEIN"/>
    <property type="match status" value="1"/>
</dbReference>
<dbReference type="AlphaFoldDB" id="A0AAV3RUD5"/>
<feature type="transmembrane region" description="Helical" evidence="1">
    <location>
        <begin position="20"/>
        <end position="38"/>
    </location>
</feature>